<reference evidence="2 3" key="1">
    <citation type="submission" date="2014-02" db="EMBL/GenBank/DDBJ databases">
        <title>The genome announcement of Streptomyces toyocaensis NRRL15009.</title>
        <authorList>
            <person name="Hong H.-J."/>
            <person name="Kwun M.J."/>
        </authorList>
    </citation>
    <scope>NUCLEOTIDE SEQUENCE [LARGE SCALE GENOMIC DNA]</scope>
    <source>
        <strain evidence="2 3">NRRL 15009</strain>
    </source>
</reference>
<sequence length="69" mass="7409">MRVLVTGGAGSIGPHVVEALRARGHEPVVFDVRHLTADSSRLRAELGWKPEIGFDEGMREFAAAGPRGD</sequence>
<feature type="domain" description="NAD-dependent epimerase/dehydratase" evidence="1">
    <location>
        <begin position="3"/>
        <end position="40"/>
    </location>
</feature>
<accession>A0A081XY61</accession>
<dbReference type="EMBL" id="JFCB01000001">
    <property type="protein sequence ID" value="KES08484.1"/>
    <property type="molecule type" value="Genomic_DNA"/>
</dbReference>
<dbReference type="Gene3D" id="3.90.25.10">
    <property type="entry name" value="UDP-galactose 4-epimerase, domain 1"/>
    <property type="match status" value="1"/>
</dbReference>
<evidence type="ECO:0000313" key="2">
    <source>
        <dbReference type="EMBL" id="KES08484.1"/>
    </source>
</evidence>
<organism evidence="2 3">
    <name type="scientific">Streptomyces toyocaensis</name>
    <dbReference type="NCBI Taxonomy" id="55952"/>
    <lineage>
        <taxon>Bacteria</taxon>
        <taxon>Bacillati</taxon>
        <taxon>Actinomycetota</taxon>
        <taxon>Actinomycetes</taxon>
        <taxon>Kitasatosporales</taxon>
        <taxon>Streptomycetaceae</taxon>
        <taxon>Streptomyces</taxon>
    </lineage>
</organism>
<gene>
    <name evidence="2" type="ORF">BU52_00110</name>
</gene>
<name>A0A081XY61_STRTO</name>
<dbReference type="eggNOG" id="COG0451">
    <property type="taxonomic scope" value="Bacteria"/>
</dbReference>
<dbReference type="Gene3D" id="3.40.50.720">
    <property type="entry name" value="NAD(P)-binding Rossmann-like Domain"/>
    <property type="match status" value="1"/>
</dbReference>
<comment type="caution">
    <text evidence="2">The sequence shown here is derived from an EMBL/GenBank/DDBJ whole genome shotgun (WGS) entry which is preliminary data.</text>
</comment>
<evidence type="ECO:0000313" key="3">
    <source>
        <dbReference type="Proteomes" id="UP000028341"/>
    </source>
</evidence>
<dbReference type="InterPro" id="IPR001509">
    <property type="entry name" value="Epimerase_deHydtase"/>
</dbReference>
<keyword evidence="3" id="KW-1185">Reference proteome</keyword>
<dbReference type="RefSeq" id="WP_407702019.1">
    <property type="nucleotide sequence ID" value="NZ_JBFADL010000106.1"/>
</dbReference>
<dbReference type="Proteomes" id="UP000028341">
    <property type="component" value="Unassembled WGS sequence"/>
</dbReference>
<dbReference type="Pfam" id="PF01370">
    <property type="entry name" value="Epimerase"/>
    <property type="match status" value="1"/>
</dbReference>
<dbReference type="AlphaFoldDB" id="A0A081XY61"/>
<proteinExistence type="predicted"/>
<protein>
    <recommendedName>
        <fullName evidence="1">NAD-dependent epimerase/dehydratase domain-containing protein</fullName>
    </recommendedName>
</protein>
<evidence type="ECO:0000259" key="1">
    <source>
        <dbReference type="Pfam" id="PF01370"/>
    </source>
</evidence>
<dbReference type="SUPFAM" id="SSF51735">
    <property type="entry name" value="NAD(P)-binding Rossmann-fold domains"/>
    <property type="match status" value="2"/>
</dbReference>
<dbReference type="InterPro" id="IPR036291">
    <property type="entry name" value="NAD(P)-bd_dom_sf"/>
</dbReference>
<dbReference type="STRING" id="55952.BU52_00110"/>